<dbReference type="SUPFAM" id="SSF74650">
    <property type="entry name" value="Galactose mutarotase-like"/>
    <property type="match status" value="1"/>
</dbReference>
<evidence type="ECO:0000313" key="7">
    <source>
        <dbReference type="EMBL" id="MEJ8860050.1"/>
    </source>
</evidence>
<dbReference type="InterPro" id="IPR014718">
    <property type="entry name" value="GH-type_carb-bd"/>
</dbReference>
<gene>
    <name evidence="7" type="ORF">WKW79_36320</name>
</gene>
<dbReference type="Pfam" id="PF04349">
    <property type="entry name" value="MdoG"/>
    <property type="match status" value="1"/>
</dbReference>
<keyword evidence="4" id="KW-0732">Signal</keyword>
<dbReference type="InterPro" id="IPR014438">
    <property type="entry name" value="Glucan_biosyn_MdoG/MdoD"/>
</dbReference>
<evidence type="ECO:0000256" key="5">
    <source>
        <dbReference type="ARBA" id="ARBA00022764"/>
    </source>
</evidence>
<keyword evidence="8" id="KW-1185">Reference proteome</keyword>
<dbReference type="Proteomes" id="UP001367030">
    <property type="component" value="Unassembled WGS sequence"/>
</dbReference>
<name>A0ABU8XJJ4_9BURK</name>
<dbReference type="Gene3D" id="2.70.98.10">
    <property type="match status" value="1"/>
</dbReference>
<sequence length="528" mass="59181">MLRRHFLGCAAASAIHGTGALSHAARAAGLQTIGRAQSFDFAWLKGRARELAQAPYAPHGRSLPPEITALDWDSYQAITFKPERELWRDRLLNFRISLFHLGLFYRRAVRMFEVTQGQAQQLAYDPAMFDYGSSGLARHAQPRDLGFAGFRIHAASNNFAGDVAAFLGASYFRAVGKEGQYGLSARGLAINTGLPREEEFPDFTDFFVEQPAVSASTVVVHALLDSPSVCGAYRFAITPGDSLVMDVDLALYPRVAIERVGIAPCTSMFLSGENDRRKATDWRPEIHDSDGLALHTGNDEWIWRPLINPPVTSVNSFFDRDLKGFGLLQRDRDFDHYQDDGVFYERRPSLWVEPKSPWGEGAVMLVQIPTADETFDNIVAFWNPRDALQSHREALFAYRLFWGADPPRQPPMARCVATRIGIGGIVGQKRKYFSQRFVLDFTWGKLPLLDWKSMDVEPVITASSGRVEITSARPLASVRGARVMFDVVPDKPNVTITIRVFLRGGSETLSETWLYDWAPQASDFFDFK</sequence>
<dbReference type="PANTHER" id="PTHR30504">
    <property type="entry name" value="GLUCANS BIOSYNTHESIS PROTEIN"/>
    <property type="match status" value="1"/>
</dbReference>
<evidence type="ECO:0000256" key="2">
    <source>
        <dbReference type="ARBA" id="ARBA00005001"/>
    </source>
</evidence>
<comment type="subcellular location">
    <subcellularLocation>
        <location evidence="1">Periplasm</location>
    </subcellularLocation>
</comment>
<protein>
    <submittedName>
        <fullName evidence="7">Glucan biosynthesis protein D</fullName>
    </submittedName>
</protein>
<comment type="caution">
    <text evidence="7">The sequence shown here is derived from an EMBL/GenBank/DDBJ whole genome shotgun (WGS) entry which is preliminary data.</text>
</comment>
<keyword evidence="5" id="KW-0574">Periplasm</keyword>
<dbReference type="InterPro" id="IPR007444">
    <property type="entry name" value="Glucan_biosyn_MdoG_C"/>
</dbReference>
<dbReference type="Gene3D" id="2.60.40.10">
    <property type="entry name" value="Immunoglobulins"/>
    <property type="match status" value="1"/>
</dbReference>
<evidence type="ECO:0000313" key="8">
    <source>
        <dbReference type="Proteomes" id="UP001367030"/>
    </source>
</evidence>
<reference evidence="7 8" key="1">
    <citation type="submission" date="2024-03" db="EMBL/GenBank/DDBJ databases">
        <title>Novel species of the genus Variovorax.</title>
        <authorList>
            <person name="Liu Q."/>
            <person name="Xin Y.-H."/>
        </authorList>
    </citation>
    <scope>NUCLEOTIDE SEQUENCE [LARGE SCALE GENOMIC DNA]</scope>
    <source>
        <strain evidence="7 8">KACC 18901</strain>
    </source>
</reference>
<dbReference type="PANTHER" id="PTHR30504:SF3">
    <property type="entry name" value="GLUCANS BIOSYNTHESIS PROTEIN D"/>
    <property type="match status" value="1"/>
</dbReference>
<feature type="domain" description="Glucan biosynthesis periplasmic MdoG C-terminal" evidence="6">
    <location>
        <begin position="39"/>
        <end position="517"/>
    </location>
</feature>
<dbReference type="InterPro" id="IPR013783">
    <property type="entry name" value="Ig-like_fold"/>
</dbReference>
<accession>A0ABU8XJJ4</accession>
<evidence type="ECO:0000259" key="6">
    <source>
        <dbReference type="Pfam" id="PF04349"/>
    </source>
</evidence>
<evidence type="ECO:0000256" key="3">
    <source>
        <dbReference type="ARBA" id="ARBA00009284"/>
    </source>
</evidence>
<comment type="pathway">
    <text evidence="2">Glycan metabolism; osmoregulated periplasmic glucan (OPG) biosynthesis.</text>
</comment>
<dbReference type="InterPro" id="IPR014756">
    <property type="entry name" value="Ig_E-set"/>
</dbReference>
<proteinExistence type="inferred from homology"/>
<dbReference type="InterPro" id="IPR011013">
    <property type="entry name" value="Gal_mutarotase_sf_dom"/>
</dbReference>
<evidence type="ECO:0000256" key="4">
    <source>
        <dbReference type="ARBA" id="ARBA00022729"/>
    </source>
</evidence>
<dbReference type="EMBL" id="JBBKZS010000055">
    <property type="protein sequence ID" value="MEJ8860050.1"/>
    <property type="molecule type" value="Genomic_DNA"/>
</dbReference>
<comment type="similarity">
    <text evidence="3">Belongs to the OpgD/OpgG family.</text>
</comment>
<evidence type="ECO:0000256" key="1">
    <source>
        <dbReference type="ARBA" id="ARBA00004418"/>
    </source>
</evidence>
<dbReference type="SUPFAM" id="SSF81296">
    <property type="entry name" value="E set domains"/>
    <property type="match status" value="1"/>
</dbReference>
<organism evidence="7 8">
    <name type="scientific">Variovorax robiniae</name>
    <dbReference type="NCBI Taxonomy" id="1836199"/>
    <lineage>
        <taxon>Bacteria</taxon>
        <taxon>Pseudomonadati</taxon>
        <taxon>Pseudomonadota</taxon>
        <taxon>Betaproteobacteria</taxon>
        <taxon>Burkholderiales</taxon>
        <taxon>Comamonadaceae</taxon>
        <taxon>Variovorax</taxon>
    </lineage>
</organism>
<dbReference type="PIRSF" id="PIRSF006281">
    <property type="entry name" value="MdoG"/>
    <property type="match status" value="1"/>
</dbReference>
<dbReference type="RefSeq" id="WP_340340080.1">
    <property type="nucleotide sequence ID" value="NZ_JBBKZS010000055.1"/>
</dbReference>